<keyword evidence="2" id="KW-1185">Reference proteome</keyword>
<proteinExistence type="predicted"/>
<reference evidence="1" key="1">
    <citation type="journal article" date="2021" name="New Phytol.">
        <title>Evolutionary innovations through gain and loss of genes in the ectomycorrhizal Boletales.</title>
        <authorList>
            <person name="Wu G."/>
            <person name="Miyauchi S."/>
            <person name="Morin E."/>
            <person name="Kuo A."/>
            <person name="Drula E."/>
            <person name="Varga T."/>
            <person name="Kohler A."/>
            <person name="Feng B."/>
            <person name="Cao Y."/>
            <person name="Lipzen A."/>
            <person name="Daum C."/>
            <person name="Hundley H."/>
            <person name="Pangilinan J."/>
            <person name="Johnson J."/>
            <person name="Barry K."/>
            <person name="LaButti K."/>
            <person name="Ng V."/>
            <person name="Ahrendt S."/>
            <person name="Min B."/>
            <person name="Choi I.G."/>
            <person name="Park H."/>
            <person name="Plett J.M."/>
            <person name="Magnuson J."/>
            <person name="Spatafora J.W."/>
            <person name="Nagy L.G."/>
            <person name="Henrissat B."/>
            <person name="Grigoriev I.V."/>
            <person name="Yang Z.L."/>
            <person name="Xu J."/>
            <person name="Martin F.M."/>
        </authorList>
    </citation>
    <scope>NUCLEOTIDE SEQUENCE</scope>
    <source>
        <strain evidence="1">KUC20120723A-06</strain>
    </source>
</reference>
<accession>A0ACB8BVI3</accession>
<name>A0ACB8BVI3_9AGAM</name>
<protein>
    <submittedName>
        <fullName evidence="1">Uncharacterized protein</fullName>
    </submittedName>
</protein>
<evidence type="ECO:0000313" key="2">
    <source>
        <dbReference type="Proteomes" id="UP000790709"/>
    </source>
</evidence>
<dbReference type="Proteomes" id="UP000790709">
    <property type="component" value="Unassembled WGS sequence"/>
</dbReference>
<feature type="non-terminal residue" evidence="1">
    <location>
        <position position="216"/>
    </location>
</feature>
<evidence type="ECO:0000313" key="1">
    <source>
        <dbReference type="EMBL" id="KAH7929071.1"/>
    </source>
</evidence>
<gene>
    <name evidence="1" type="ORF">BV22DRAFT_982266</name>
</gene>
<sequence length="216" mass="24479">MTDFMDFHQTPRDIHIDTSYAARPSSDYPDYQPEPRRRSQSRFRDVTWISTSQSQQPSSARTPQTPRYIPPPQPIPVPTPPADHPRTISRPPTESDWLDAEYMTVTVEDGLVHPEMGYGFSEEKKSGAKTFVGGFVSGLKRLPKVMSKGRLRDRKNARQGTAHTVDLDRDPSRSSLPRYQSNPQLKPDLATSNVQYVEAIDMPSAEHAHERPISPR</sequence>
<dbReference type="EMBL" id="MU266345">
    <property type="protein sequence ID" value="KAH7929071.1"/>
    <property type="molecule type" value="Genomic_DNA"/>
</dbReference>
<comment type="caution">
    <text evidence="1">The sequence shown here is derived from an EMBL/GenBank/DDBJ whole genome shotgun (WGS) entry which is preliminary data.</text>
</comment>
<organism evidence="1 2">
    <name type="scientific">Leucogyrophana mollusca</name>
    <dbReference type="NCBI Taxonomy" id="85980"/>
    <lineage>
        <taxon>Eukaryota</taxon>
        <taxon>Fungi</taxon>
        <taxon>Dikarya</taxon>
        <taxon>Basidiomycota</taxon>
        <taxon>Agaricomycotina</taxon>
        <taxon>Agaricomycetes</taxon>
        <taxon>Agaricomycetidae</taxon>
        <taxon>Boletales</taxon>
        <taxon>Boletales incertae sedis</taxon>
        <taxon>Leucogyrophana</taxon>
    </lineage>
</organism>